<sequence>MKLNYFFSIVFILILFSCNHEEDTIKGKKIEFRGGVVLTFDDDYVDDWNKANSILAQYNWKATFFVTHFDKLKPQEIQELKNLQNKGNEIAAHGLNHQHTVLFVKENGADSFIKQEINPMLTLMKNDGFNVTNFSYPYGNRTEETDKLLFQHFNFLRGTTYGSEAPNLQNCYYNKSKLIYGLGLDNSYPHFSVPYFLSLLQYAKEQNKVVIFYAHKTVPKASKNYETEFSTLTEICKFVKNNNMKFYTVSDLDKIK</sequence>
<accession>A0A1I4TPB4</accession>
<dbReference type="InterPro" id="IPR011330">
    <property type="entry name" value="Glyco_hydro/deAcase_b/a-brl"/>
</dbReference>
<dbReference type="RefSeq" id="WP_092906393.1">
    <property type="nucleotide sequence ID" value="NZ_FOUZ01000002.1"/>
</dbReference>
<dbReference type="GO" id="GO:0016810">
    <property type="term" value="F:hydrolase activity, acting on carbon-nitrogen (but not peptide) bonds"/>
    <property type="evidence" value="ECO:0007669"/>
    <property type="project" value="InterPro"/>
</dbReference>
<dbReference type="InterPro" id="IPR051398">
    <property type="entry name" value="Polysacch_Deacetylase"/>
</dbReference>
<protein>
    <submittedName>
        <fullName evidence="4">Polysaccharide deacetylase</fullName>
    </submittedName>
</protein>
<dbReference type="CDD" id="cd10967">
    <property type="entry name" value="CE4_GLA_like_6s"/>
    <property type="match status" value="1"/>
</dbReference>
<keyword evidence="2" id="KW-0732">Signal</keyword>
<evidence type="ECO:0000256" key="2">
    <source>
        <dbReference type="ARBA" id="ARBA00022729"/>
    </source>
</evidence>
<evidence type="ECO:0000259" key="3">
    <source>
        <dbReference type="PROSITE" id="PS51677"/>
    </source>
</evidence>
<feature type="domain" description="NodB homology" evidence="3">
    <location>
        <begin position="34"/>
        <end position="256"/>
    </location>
</feature>
<dbReference type="InterPro" id="IPR002509">
    <property type="entry name" value="NODB_dom"/>
</dbReference>
<comment type="subcellular location">
    <subcellularLocation>
        <location evidence="1">Secreted</location>
    </subcellularLocation>
</comment>
<dbReference type="EMBL" id="FOUZ01000002">
    <property type="protein sequence ID" value="SFM78440.1"/>
    <property type="molecule type" value="Genomic_DNA"/>
</dbReference>
<dbReference type="PROSITE" id="PS51257">
    <property type="entry name" value="PROKAR_LIPOPROTEIN"/>
    <property type="match status" value="1"/>
</dbReference>
<name>A0A1I4TPB4_9FLAO</name>
<evidence type="ECO:0000313" key="5">
    <source>
        <dbReference type="Proteomes" id="UP000199149"/>
    </source>
</evidence>
<dbReference type="GO" id="GO:0005576">
    <property type="term" value="C:extracellular region"/>
    <property type="evidence" value="ECO:0007669"/>
    <property type="project" value="UniProtKB-SubCell"/>
</dbReference>
<dbReference type="SUPFAM" id="SSF88713">
    <property type="entry name" value="Glycoside hydrolase/deacetylase"/>
    <property type="match status" value="1"/>
</dbReference>
<reference evidence="5" key="1">
    <citation type="submission" date="2016-10" db="EMBL/GenBank/DDBJ databases">
        <authorList>
            <person name="Varghese N."/>
            <person name="Submissions S."/>
        </authorList>
    </citation>
    <scope>NUCLEOTIDE SEQUENCE [LARGE SCALE GENOMIC DNA]</scope>
    <source>
        <strain evidence="5">XJ109</strain>
    </source>
</reference>
<dbReference type="Proteomes" id="UP000199149">
    <property type="component" value="Unassembled WGS sequence"/>
</dbReference>
<dbReference type="AlphaFoldDB" id="A0A1I4TPB4"/>
<dbReference type="PROSITE" id="PS51677">
    <property type="entry name" value="NODB"/>
    <property type="match status" value="1"/>
</dbReference>
<gene>
    <name evidence="4" type="ORF">SAMN05421738_102288</name>
</gene>
<dbReference type="PANTHER" id="PTHR34216:SF3">
    <property type="entry name" value="POLY-BETA-1,6-N-ACETYL-D-GLUCOSAMINE N-DEACETYLASE"/>
    <property type="match status" value="1"/>
</dbReference>
<keyword evidence="5" id="KW-1185">Reference proteome</keyword>
<evidence type="ECO:0000256" key="1">
    <source>
        <dbReference type="ARBA" id="ARBA00004613"/>
    </source>
</evidence>
<dbReference type="OrthoDB" id="2795102at2"/>
<evidence type="ECO:0000313" key="4">
    <source>
        <dbReference type="EMBL" id="SFM78440.1"/>
    </source>
</evidence>
<dbReference type="STRING" id="684065.SAMN05421738_102288"/>
<organism evidence="4 5">
    <name type="scientific">Algoriella xinjiangensis</name>
    <dbReference type="NCBI Taxonomy" id="684065"/>
    <lineage>
        <taxon>Bacteria</taxon>
        <taxon>Pseudomonadati</taxon>
        <taxon>Bacteroidota</taxon>
        <taxon>Flavobacteriia</taxon>
        <taxon>Flavobacteriales</taxon>
        <taxon>Weeksellaceae</taxon>
        <taxon>Algoriella</taxon>
    </lineage>
</organism>
<dbReference type="Gene3D" id="3.20.20.370">
    <property type="entry name" value="Glycoside hydrolase/deacetylase"/>
    <property type="match status" value="1"/>
</dbReference>
<dbReference type="PANTHER" id="PTHR34216">
    <property type="match status" value="1"/>
</dbReference>
<proteinExistence type="predicted"/>
<dbReference type="GO" id="GO:0005975">
    <property type="term" value="P:carbohydrate metabolic process"/>
    <property type="evidence" value="ECO:0007669"/>
    <property type="project" value="InterPro"/>
</dbReference>
<dbReference type="Pfam" id="PF01522">
    <property type="entry name" value="Polysacc_deac_1"/>
    <property type="match status" value="1"/>
</dbReference>